<comment type="caution">
    <text evidence="3">The sequence shown here is derived from an EMBL/GenBank/DDBJ whole genome shotgun (WGS) entry which is preliminary data.</text>
</comment>
<gene>
    <name evidence="3" type="ORF">C1H46_003305</name>
</gene>
<keyword evidence="4" id="KW-1185">Reference proteome</keyword>
<evidence type="ECO:0000313" key="3">
    <source>
        <dbReference type="EMBL" id="TQE11045.1"/>
    </source>
</evidence>
<organism evidence="3 4">
    <name type="scientific">Malus baccata</name>
    <name type="common">Siberian crab apple</name>
    <name type="synonym">Pyrus baccata</name>
    <dbReference type="NCBI Taxonomy" id="106549"/>
    <lineage>
        <taxon>Eukaryota</taxon>
        <taxon>Viridiplantae</taxon>
        <taxon>Streptophyta</taxon>
        <taxon>Embryophyta</taxon>
        <taxon>Tracheophyta</taxon>
        <taxon>Spermatophyta</taxon>
        <taxon>Magnoliopsida</taxon>
        <taxon>eudicotyledons</taxon>
        <taxon>Gunneridae</taxon>
        <taxon>Pentapetalae</taxon>
        <taxon>rosids</taxon>
        <taxon>fabids</taxon>
        <taxon>Rosales</taxon>
        <taxon>Rosaceae</taxon>
        <taxon>Amygdaloideae</taxon>
        <taxon>Maleae</taxon>
        <taxon>Malus</taxon>
    </lineage>
</organism>
<evidence type="ECO:0000313" key="4">
    <source>
        <dbReference type="Proteomes" id="UP000315295"/>
    </source>
</evidence>
<dbReference type="EMBL" id="VIEB01000033">
    <property type="protein sequence ID" value="TQE11045.1"/>
    <property type="molecule type" value="Genomic_DNA"/>
</dbReference>
<evidence type="ECO:0000256" key="2">
    <source>
        <dbReference type="SAM" id="Phobius"/>
    </source>
</evidence>
<keyword evidence="2" id="KW-0812">Transmembrane</keyword>
<proteinExistence type="predicted"/>
<evidence type="ECO:0000256" key="1">
    <source>
        <dbReference type="SAM" id="MobiDB-lite"/>
    </source>
</evidence>
<reference evidence="3 4" key="1">
    <citation type="journal article" date="2019" name="G3 (Bethesda)">
        <title>Sequencing of a Wild Apple (Malus baccata) Genome Unravels the Differences Between Cultivated and Wild Apple Species Regarding Disease Resistance and Cold Tolerance.</title>
        <authorList>
            <person name="Chen X."/>
        </authorList>
    </citation>
    <scope>NUCLEOTIDE SEQUENCE [LARGE SCALE GENOMIC DNA]</scope>
    <source>
        <strain evidence="4">cv. Shandingzi</strain>
        <tissue evidence="3">Leaves</tissue>
    </source>
</reference>
<sequence length="144" mass="16144">MSGRRRGRRSSCGRSGWKRGARRHGRRRRRENKPVPCILKLPEFSALAASVDATFSMPVDLREILPSTLKQAARRRAGEHKKTFGRVRGTESKFVDLSPTTFILAHVCTSFCWLSLVLIAPPGPPQLSNNFLSKGDRTRCTVDP</sequence>
<feature type="region of interest" description="Disordered" evidence="1">
    <location>
        <begin position="1"/>
        <end position="31"/>
    </location>
</feature>
<dbReference type="AlphaFoldDB" id="A0A540NJ41"/>
<protein>
    <submittedName>
        <fullName evidence="3">Uncharacterized protein</fullName>
    </submittedName>
</protein>
<dbReference type="Proteomes" id="UP000315295">
    <property type="component" value="Unassembled WGS sequence"/>
</dbReference>
<keyword evidence="2" id="KW-0472">Membrane</keyword>
<accession>A0A540NJ41</accession>
<feature type="transmembrane region" description="Helical" evidence="2">
    <location>
        <begin position="102"/>
        <end position="120"/>
    </location>
</feature>
<name>A0A540NJ41_MALBA</name>
<keyword evidence="2" id="KW-1133">Transmembrane helix</keyword>